<organism evidence="8 9">
    <name type="scientific">Acinetobacter shaoyimingii</name>
    <dbReference type="NCBI Taxonomy" id="2715164"/>
    <lineage>
        <taxon>Bacteria</taxon>
        <taxon>Pseudomonadati</taxon>
        <taxon>Pseudomonadota</taxon>
        <taxon>Gammaproteobacteria</taxon>
        <taxon>Moraxellales</taxon>
        <taxon>Moraxellaceae</taxon>
        <taxon>Acinetobacter</taxon>
    </lineage>
</organism>
<comment type="subcellular location">
    <subcellularLocation>
        <location evidence="1">Cell outer membrane</location>
        <topology evidence="1">Multi-pass membrane protein</topology>
    </subcellularLocation>
</comment>
<dbReference type="PANTHER" id="PTHR35892:SF2">
    <property type="entry name" value="OUTER MEMBRANE PROTEIN PAGN"/>
    <property type="match status" value="1"/>
</dbReference>
<evidence type="ECO:0000313" key="9">
    <source>
        <dbReference type="Proteomes" id="UP000502297"/>
    </source>
</evidence>
<dbReference type="SUPFAM" id="SSF56925">
    <property type="entry name" value="OMPA-like"/>
    <property type="match status" value="1"/>
</dbReference>
<evidence type="ECO:0000256" key="4">
    <source>
        <dbReference type="ARBA" id="ARBA00022729"/>
    </source>
</evidence>
<sequence length="176" mass="19218">MKTLQTILLAAAVSLAASSVFADTQTASVGYAQTDVSHGLKTKGANVQYRYEWQSPVSLLTSASYQTGDKRFNHATGYDKWDVDYYSFLAGPAYRFNDLVSVYALGGVAHGKGEHTYHTNNRPAILVDNPKDTSVAYGAGLIINPQPNLSLNVGYEGTRLKKYDFNGFNVGVGYRF</sequence>
<dbReference type="RefSeq" id="WP_166009277.1">
    <property type="nucleotide sequence ID" value="NZ_CP049801.1"/>
</dbReference>
<dbReference type="InterPro" id="IPR027385">
    <property type="entry name" value="Beta-barrel_OMP"/>
</dbReference>
<name>A0A6G8RWP9_9GAMM</name>
<dbReference type="InterPro" id="IPR000758">
    <property type="entry name" value="Enterovir_OMP"/>
</dbReference>
<evidence type="ECO:0000256" key="3">
    <source>
        <dbReference type="ARBA" id="ARBA00022692"/>
    </source>
</evidence>
<reference evidence="8 9" key="1">
    <citation type="submission" date="2020-03" db="EMBL/GenBank/DDBJ databases">
        <authorList>
            <person name="Zhu W."/>
        </authorList>
    </citation>
    <scope>NUCLEOTIDE SEQUENCE [LARGE SCALE GENOMIC DNA]</scope>
    <source>
        <strain evidence="8 9">323-1</strain>
    </source>
</reference>
<dbReference type="Proteomes" id="UP000502297">
    <property type="component" value="Chromosome"/>
</dbReference>
<dbReference type="EMBL" id="CP049801">
    <property type="protein sequence ID" value="QIO06281.1"/>
    <property type="molecule type" value="Genomic_DNA"/>
</dbReference>
<dbReference type="InterPro" id="IPR011250">
    <property type="entry name" value="OMP/PagP_B-barrel"/>
</dbReference>
<dbReference type="Pfam" id="PF13505">
    <property type="entry name" value="OMP_b-brl"/>
    <property type="match status" value="1"/>
</dbReference>
<keyword evidence="2" id="KW-1134">Transmembrane beta strand</keyword>
<accession>A0A6G8RWP9</accession>
<dbReference type="KEGG" id="asha:G8E00_10110"/>
<feature type="signal peptide" evidence="6">
    <location>
        <begin position="1"/>
        <end position="22"/>
    </location>
</feature>
<keyword evidence="9" id="KW-1185">Reference proteome</keyword>
<dbReference type="GO" id="GO:0044384">
    <property type="term" value="C:host outer membrane"/>
    <property type="evidence" value="ECO:0007669"/>
    <property type="project" value="InterPro"/>
</dbReference>
<gene>
    <name evidence="8" type="ORF">G8E00_10110</name>
</gene>
<dbReference type="PRINTS" id="PR00316">
    <property type="entry name" value="ENTEROVIROMP"/>
</dbReference>
<keyword evidence="4 6" id="KW-0732">Signal</keyword>
<proteinExistence type="predicted"/>
<dbReference type="PANTHER" id="PTHR35892">
    <property type="entry name" value="OUTER MEMBRANE PROTEIN PAGN-RELATED"/>
    <property type="match status" value="1"/>
</dbReference>
<protein>
    <submittedName>
        <fullName evidence="8">Outer membrane beta-barrel protein</fullName>
    </submittedName>
</protein>
<dbReference type="GO" id="GO:0009279">
    <property type="term" value="C:cell outer membrane"/>
    <property type="evidence" value="ECO:0007669"/>
    <property type="project" value="UniProtKB-SubCell"/>
</dbReference>
<dbReference type="Gene3D" id="2.40.160.20">
    <property type="match status" value="1"/>
</dbReference>
<evidence type="ECO:0000256" key="5">
    <source>
        <dbReference type="ARBA" id="ARBA00023136"/>
    </source>
</evidence>
<evidence type="ECO:0000256" key="2">
    <source>
        <dbReference type="ARBA" id="ARBA00022452"/>
    </source>
</evidence>
<evidence type="ECO:0000256" key="6">
    <source>
        <dbReference type="SAM" id="SignalP"/>
    </source>
</evidence>
<keyword evidence="3" id="KW-0812">Transmembrane</keyword>
<dbReference type="PROSITE" id="PS00695">
    <property type="entry name" value="ENT_VIR_OMP_2"/>
    <property type="match status" value="1"/>
</dbReference>
<evidence type="ECO:0000256" key="1">
    <source>
        <dbReference type="ARBA" id="ARBA00004571"/>
    </source>
</evidence>
<keyword evidence="5" id="KW-0472">Membrane</keyword>
<evidence type="ECO:0000259" key="7">
    <source>
        <dbReference type="Pfam" id="PF13505"/>
    </source>
</evidence>
<feature type="chain" id="PRO_5026169352" evidence="6">
    <location>
        <begin position="23"/>
        <end position="176"/>
    </location>
</feature>
<evidence type="ECO:0000313" key="8">
    <source>
        <dbReference type="EMBL" id="QIO06281.1"/>
    </source>
</evidence>
<feature type="domain" description="Outer membrane protein beta-barrel" evidence="7">
    <location>
        <begin position="9"/>
        <end position="176"/>
    </location>
</feature>
<dbReference type="InterPro" id="IPR051723">
    <property type="entry name" value="Bact_OM_Invasion-Related"/>
</dbReference>
<dbReference type="AlphaFoldDB" id="A0A6G8RWP9"/>